<keyword evidence="7" id="KW-1003">Cell membrane</keyword>
<comment type="caution">
    <text evidence="14">The sequence shown here is derived from an EMBL/GenBank/DDBJ whole genome shotgun (WGS) entry which is preliminary data.</text>
</comment>
<dbReference type="GO" id="GO:0006811">
    <property type="term" value="P:monoatomic ion transport"/>
    <property type="evidence" value="ECO:0007669"/>
    <property type="project" value="UniProtKB-KW"/>
</dbReference>
<keyword evidence="10" id="KW-0406">Ion transport</keyword>
<feature type="transmembrane region" description="Helical" evidence="13">
    <location>
        <begin position="409"/>
        <end position="432"/>
    </location>
</feature>
<comment type="similarity">
    <text evidence="3">Belongs to the multi antimicrobial extrusion (MATE) (TC 2.A.66.1) family.</text>
</comment>
<sequence>MLHGPIAGPMFLFALPLALTGILQQLFNTADVLVLGQYVGTNALAAVGNNSPIIGLLVNLFMGVSLGANVVIARFIGAHNLKETTRAVHTSFLLALILGFAVAVAGELMAEPMLRALAVPDEVMEPAALYLRIYLLGMPAIGLYNFESAIYRSRGDTQTPLKALAVASLLNIVGNLAAVLLLDWGIAGVAAATSLANYVSAWMLYHSLCHEHGIIRIEPGAIRMIGPYAREILRIGLPAGIQGMVFSLSNLVIQAAINSLGAEVMAASAAAFIIEINIYVFLIAFGQSITTFVSQNYGAGNLPRCRQVTRVGMQVGMVVIVLLSGSACLLADHLLAFFNDVASIIEIGRIRVFYIVGFYAVCVFIEGFSGAMRGYGYSLPPALLMLATVCGVRIVWIYTVFAAKPTFRNIMVCYPISWTITAALLAGIYGFYRKNIKVIRV</sequence>
<evidence type="ECO:0000256" key="3">
    <source>
        <dbReference type="ARBA" id="ARBA00010199"/>
    </source>
</evidence>
<dbReference type="PIRSF" id="PIRSF006603">
    <property type="entry name" value="DinF"/>
    <property type="match status" value="1"/>
</dbReference>
<dbReference type="NCBIfam" id="TIGR00797">
    <property type="entry name" value="matE"/>
    <property type="match status" value="1"/>
</dbReference>
<dbReference type="GO" id="GO:0042910">
    <property type="term" value="F:xenobiotic transmembrane transporter activity"/>
    <property type="evidence" value="ECO:0007669"/>
    <property type="project" value="InterPro"/>
</dbReference>
<keyword evidence="15" id="KW-1185">Reference proteome</keyword>
<evidence type="ECO:0000256" key="5">
    <source>
        <dbReference type="ARBA" id="ARBA00022448"/>
    </source>
</evidence>
<accession>A0A5D6WL93</accession>
<evidence type="ECO:0000256" key="2">
    <source>
        <dbReference type="ARBA" id="ARBA00004651"/>
    </source>
</evidence>
<organism evidence="14 15">
    <name type="scientific">Selenomonas caprae</name>
    <dbReference type="NCBI Taxonomy" id="2606905"/>
    <lineage>
        <taxon>Bacteria</taxon>
        <taxon>Bacillati</taxon>
        <taxon>Bacillota</taxon>
        <taxon>Negativicutes</taxon>
        <taxon>Selenomonadales</taxon>
        <taxon>Selenomonadaceae</taxon>
        <taxon>Selenomonas</taxon>
    </lineage>
</organism>
<keyword evidence="6" id="KW-0050">Antiport</keyword>
<evidence type="ECO:0000256" key="12">
    <source>
        <dbReference type="ARBA" id="ARBA00031636"/>
    </source>
</evidence>
<evidence type="ECO:0000256" key="7">
    <source>
        <dbReference type="ARBA" id="ARBA00022475"/>
    </source>
</evidence>
<dbReference type="InterPro" id="IPR002528">
    <property type="entry name" value="MATE_fam"/>
</dbReference>
<keyword evidence="5" id="KW-0813">Transport</keyword>
<evidence type="ECO:0000256" key="11">
    <source>
        <dbReference type="ARBA" id="ARBA00023136"/>
    </source>
</evidence>
<evidence type="ECO:0000256" key="10">
    <source>
        <dbReference type="ARBA" id="ARBA00023065"/>
    </source>
</evidence>
<reference evidence="14 15" key="1">
    <citation type="submission" date="2019-08" db="EMBL/GenBank/DDBJ databases">
        <title>Selenomonas sp. mPRGC5 and Selenomonas sp. mPRGC8 isolated from ruminal fluid of dairy goat (Capra hircus).</title>
        <authorList>
            <person name="Poothong S."/>
            <person name="Nuengjamnong C."/>
            <person name="Tanasupawat S."/>
        </authorList>
    </citation>
    <scope>NUCLEOTIDE SEQUENCE [LARGE SCALE GENOMIC DNA]</scope>
    <source>
        <strain evidence="15">mPRGC8</strain>
    </source>
</reference>
<feature type="transmembrane region" description="Helical" evidence="13">
    <location>
        <begin position="350"/>
        <end position="371"/>
    </location>
</feature>
<dbReference type="AlphaFoldDB" id="A0A5D6WL93"/>
<keyword evidence="9 13" id="KW-1133">Transmembrane helix</keyword>
<evidence type="ECO:0000313" key="14">
    <source>
        <dbReference type="EMBL" id="TYZ27194.1"/>
    </source>
</evidence>
<comment type="subcellular location">
    <subcellularLocation>
        <location evidence="2">Cell membrane</location>
        <topology evidence="2">Multi-pass membrane protein</topology>
    </subcellularLocation>
</comment>
<evidence type="ECO:0000256" key="6">
    <source>
        <dbReference type="ARBA" id="ARBA00022449"/>
    </source>
</evidence>
<dbReference type="InterPro" id="IPR050222">
    <property type="entry name" value="MATE_MdtK"/>
</dbReference>
<feature type="transmembrane region" description="Helical" evidence="13">
    <location>
        <begin position="186"/>
        <end position="205"/>
    </location>
</feature>
<dbReference type="Proteomes" id="UP000322783">
    <property type="component" value="Unassembled WGS sequence"/>
</dbReference>
<feature type="transmembrane region" description="Helical" evidence="13">
    <location>
        <begin position="129"/>
        <end position="151"/>
    </location>
</feature>
<name>A0A5D6WL93_9FIRM</name>
<keyword evidence="11 13" id="KW-0472">Membrane</keyword>
<feature type="transmembrane region" description="Helical" evidence="13">
    <location>
        <begin position="163"/>
        <end position="180"/>
    </location>
</feature>
<evidence type="ECO:0000256" key="8">
    <source>
        <dbReference type="ARBA" id="ARBA00022692"/>
    </source>
</evidence>
<feature type="transmembrane region" description="Helical" evidence="13">
    <location>
        <begin position="88"/>
        <end position="109"/>
    </location>
</feature>
<proteinExistence type="inferred from homology"/>
<evidence type="ECO:0000256" key="1">
    <source>
        <dbReference type="ARBA" id="ARBA00003408"/>
    </source>
</evidence>
<dbReference type="GO" id="GO:0015297">
    <property type="term" value="F:antiporter activity"/>
    <property type="evidence" value="ECO:0007669"/>
    <property type="project" value="UniProtKB-KW"/>
</dbReference>
<evidence type="ECO:0000313" key="15">
    <source>
        <dbReference type="Proteomes" id="UP000322783"/>
    </source>
</evidence>
<feature type="transmembrane region" description="Helical" evidence="13">
    <location>
        <begin position="383"/>
        <end position="403"/>
    </location>
</feature>
<evidence type="ECO:0000256" key="9">
    <source>
        <dbReference type="ARBA" id="ARBA00022989"/>
    </source>
</evidence>
<feature type="transmembrane region" description="Helical" evidence="13">
    <location>
        <begin position="232"/>
        <end position="257"/>
    </location>
</feature>
<dbReference type="EMBL" id="VTOZ01000031">
    <property type="protein sequence ID" value="TYZ27194.1"/>
    <property type="molecule type" value="Genomic_DNA"/>
</dbReference>
<comment type="function">
    <text evidence="1">Multidrug efflux pump.</text>
</comment>
<gene>
    <name evidence="14" type="ORF">FZ041_12300</name>
</gene>
<evidence type="ECO:0000256" key="13">
    <source>
        <dbReference type="SAM" id="Phobius"/>
    </source>
</evidence>
<feature type="transmembrane region" description="Helical" evidence="13">
    <location>
        <begin position="315"/>
        <end position="338"/>
    </location>
</feature>
<dbReference type="CDD" id="cd13138">
    <property type="entry name" value="MATE_yoeA_like"/>
    <property type="match status" value="1"/>
</dbReference>
<dbReference type="GO" id="GO:0005886">
    <property type="term" value="C:plasma membrane"/>
    <property type="evidence" value="ECO:0007669"/>
    <property type="project" value="UniProtKB-SubCell"/>
</dbReference>
<dbReference type="PANTHER" id="PTHR43298">
    <property type="entry name" value="MULTIDRUG RESISTANCE PROTEIN NORM-RELATED"/>
    <property type="match status" value="1"/>
</dbReference>
<dbReference type="Pfam" id="PF01554">
    <property type="entry name" value="MatE"/>
    <property type="match status" value="2"/>
</dbReference>
<protein>
    <recommendedName>
        <fullName evidence="4">Probable multidrug resistance protein NorM</fullName>
    </recommendedName>
    <alternativeName>
        <fullName evidence="12">Multidrug-efflux transporter</fullName>
    </alternativeName>
</protein>
<dbReference type="InterPro" id="IPR048279">
    <property type="entry name" value="MdtK-like"/>
</dbReference>
<feature type="transmembrane region" description="Helical" evidence="13">
    <location>
        <begin position="53"/>
        <end position="76"/>
    </location>
</feature>
<keyword evidence="8 13" id="KW-0812">Transmembrane</keyword>
<dbReference type="PANTHER" id="PTHR43298:SF2">
    <property type="entry name" value="FMN_FAD EXPORTER YEEO-RELATED"/>
    <property type="match status" value="1"/>
</dbReference>
<feature type="transmembrane region" description="Helical" evidence="13">
    <location>
        <begin position="269"/>
        <end position="294"/>
    </location>
</feature>
<evidence type="ECO:0000256" key="4">
    <source>
        <dbReference type="ARBA" id="ARBA00020268"/>
    </source>
</evidence>